<keyword evidence="4" id="KW-1185">Reference proteome</keyword>
<dbReference type="Proteomes" id="UP000317940">
    <property type="component" value="Unassembled WGS sequence"/>
</dbReference>
<dbReference type="OrthoDB" id="9801841at2"/>
<dbReference type="EMBL" id="VIWT01000003">
    <property type="protein sequence ID" value="TWF90461.1"/>
    <property type="molecule type" value="Genomic_DNA"/>
</dbReference>
<dbReference type="RefSeq" id="WP_145909659.1">
    <property type="nucleotide sequence ID" value="NZ_BAAAMZ010000001.1"/>
</dbReference>
<reference evidence="3 4" key="1">
    <citation type="submission" date="2019-06" db="EMBL/GenBank/DDBJ databases">
        <title>Sequencing the genomes of 1000 actinobacteria strains.</title>
        <authorList>
            <person name="Klenk H.-P."/>
        </authorList>
    </citation>
    <scope>NUCLEOTIDE SEQUENCE [LARGE SCALE GENOMIC DNA]</scope>
    <source>
        <strain evidence="3 4">DSM 44826</strain>
    </source>
</reference>
<gene>
    <name evidence="3" type="ORF">FHX73_13508</name>
</gene>
<accession>A0A561TTK6</accession>
<name>A0A561TTK6_9ACTN</name>
<evidence type="ECO:0000313" key="3">
    <source>
        <dbReference type="EMBL" id="TWF90461.1"/>
    </source>
</evidence>
<feature type="transmembrane region" description="Helical" evidence="2">
    <location>
        <begin position="57"/>
        <end position="82"/>
    </location>
</feature>
<keyword evidence="2" id="KW-1133">Transmembrane helix</keyword>
<organism evidence="3 4">
    <name type="scientific">Kitasatospora viridis</name>
    <dbReference type="NCBI Taxonomy" id="281105"/>
    <lineage>
        <taxon>Bacteria</taxon>
        <taxon>Bacillati</taxon>
        <taxon>Actinomycetota</taxon>
        <taxon>Actinomycetes</taxon>
        <taxon>Kitasatosporales</taxon>
        <taxon>Streptomycetaceae</taxon>
        <taxon>Kitasatospora</taxon>
    </lineage>
</organism>
<evidence type="ECO:0000313" key="4">
    <source>
        <dbReference type="Proteomes" id="UP000317940"/>
    </source>
</evidence>
<evidence type="ECO:0000256" key="1">
    <source>
        <dbReference type="SAM" id="MobiDB-lite"/>
    </source>
</evidence>
<keyword evidence="2" id="KW-0472">Membrane</keyword>
<proteinExistence type="predicted"/>
<comment type="caution">
    <text evidence="3">The sequence shown here is derived from an EMBL/GenBank/DDBJ whole genome shotgun (WGS) entry which is preliminary data.</text>
</comment>
<protein>
    <submittedName>
        <fullName evidence="3">Uncharacterized protein</fullName>
    </submittedName>
</protein>
<evidence type="ECO:0000256" key="2">
    <source>
        <dbReference type="SAM" id="Phobius"/>
    </source>
</evidence>
<sequence length="210" mass="22367">MRPHRESADATGDRLRTLLRAADDDVEVPPDLFDRIRRPRPTPAAPPAARRRRLRPLLAAGAVAVVAAGAALLAGTGGLHLFHRQSAQAPPGGTGITVTVYNAEAGCRPLHTLECALDLLQNPHERYVAQYSAGLVWHGERLSADCVVTDGTLLTDEAGVSSRRWYHVTLPTGATGWLPGARTRNTEEVPFCATDPALPPDTLPGPTSSP</sequence>
<keyword evidence="2" id="KW-0812">Transmembrane</keyword>
<feature type="region of interest" description="Disordered" evidence="1">
    <location>
        <begin position="31"/>
        <end position="50"/>
    </location>
</feature>
<dbReference type="AlphaFoldDB" id="A0A561TTK6"/>